<reference evidence="1" key="1">
    <citation type="submission" date="2014-11" db="EMBL/GenBank/DDBJ databases">
        <authorList>
            <person name="Amaro Gonzalez C."/>
        </authorList>
    </citation>
    <scope>NUCLEOTIDE SEQUENCE</scope>
</reference>
<organism evidence="1">
    <name type="scientific">Anguilla anguilla</name>
    <name type="common">European freshwater eel</name>
    <name type="synonym">Muraena anguilla</name>
    <dbReference type="NCBI Taxonomy" id="7936"/>
    <lineage>
        <taxon>Eukaryota</taxon>
        <taxon>Metazoa</taxon>
        <taxon>Chordata</taxon>
        <taxon>Craniata</taxon>
        <taxon>Vertebrata</taxon>
        <taxon>Euteleostomi</taxon>
        <taxon>Actinopterygii</taxon>
        <taxon>Neopterygii</taxon>
        <taxon>Teleostei</taxon>
        <taxon>Anguilliformes</taxon>
        <taxon>Anguillidae</taxon>
        <taxon>Anguilla</taxon>
    </lineage>
</organism>
<dbReference type="EMBL" id="GBXM01051535">
    <property type="protein sequence ID" value="JAH57042.1"/>
    <property type="molecule type" value="Transcribed_RNA"/>
</dbReference>
<sequence>MLVQRMNKSCERNMEAKLDANKPDACLERIFTALTVDDVYEIAKLIRVRGRKAN</sequence>
<proteinExistence type="predicted"/>
<evidence type="ECO:0000313" key="1">
    <source>
        <dbReference type="EMBL" id="JAH57042.1"/>
    </source>
</evidence>
<dbReference type="AlphaFoldDB" id="A0A0E9TU95"/>
<accession>A0A0E9TU95</accession>
<reference evidence="1" key="2">
    <citation type="journal article" date="2015" name="Fish Shellfish Immunol.">
        <title>Early steps in the European eel (Anguilla anguilla)-Vibrio vulnificus interaction in the gills: Role of the RtxA13 toxin.</title>
        <authorList>
            <person name="Callol A."/>
            <person name="Pajuelo D."/>
            <person name="Ebbesson L."/>
            <person name="Teles M."/>
            <person name="MacKenzie S."/>
            <person name="Amaro C."/>
        </authorList>
    </citation>
    <scope>NUCLEOTIDE SEQUENCE</scope>
</reference>
<protein>
    <submittedName>
        <fullName evidence="1">Uncharacterized protein</fullName>
    </submittedName>
</protein>
<name>A0A0E9TU95_ANGAN</name>